<dbReference type="Proteomes" id="UP000002279">
    <property type="component" value="Chromosome X5"/>
</dbReference>
<organism evidence="2 3">
    <name type="scientific">Ornithorhynchus anatinus</name>
    <name type="common">Duckbill platypus</name>
    <dbReference type="NCBI Taxonomy" id="9258"/>
    <lineage>
        <taxon>Eukaryota</taxon>
        <taxon>Metazoa</taxon>
        <taxon>Chordata</taxon>
        <taxon>Craniata</taxon>
        <taxon>Vertebrata</taxon>
        <taxon>Euteleostomi</taxon>
        <taxon>Mammalia</taxon>
        <taxon>Monotremata</taxon>
        <taxon>Ornithorhynchidae</taxon>
        <taxon>Ornithorhynchus</taxon>
    </lineage>
</organism>
<dbReference type="PANTHER" id="PTHR16798:SF0">
    <property type="entry name" value="FANCONI ANEMIA GROUP C PROTEIN"/>
    <property type="match status" value="1"/>
</dbReference>
<dbReference type="GO" id="GO:0006289">
    <property type="term" value="P:nucleotide-excision repair"/>
    <property type="evidence" value="ECO:0000318"/>
    <property type="project" value="GO_Central"/>
</dbReference>
<gene>
    <name evidence="2" type="primary">FANCC</name>
</gene>
<reference evidence="2" key="3">
    <citation type="submission" date="2025-09" db="UniProtKB">
        <authorList>
            <consortium name="Ensembl"/>
        </authorList>
    </citation>
    <scope>IDENTIFICATION</scope>
    <source>
        <strain evidence="2">Glennie</strain>
    </source>
</reference>
<sequence length="625" mass="67032">MPGSGRAPAAEAPDPLAHEFEFWMRKLVGPEGEQEAEFQDDVALHLPRLREFLRQVSAALRLTNAPLAIQRFPLICQLLGRLCWNPSVIGCDESQEAVLACLSHLFCPDPRTPLEFRVNNWIRGLLCHLLSSPDSDLLEAGSFLPALGFSAPEYAPTLLAHLVTSLVDELTGKSLDDFEAPPCPSAERVRVLSLLCVPLLTLPDVAPLLEALLTHDSGHATEILPIQFLEAANEALMRKKTSPSRRAVVGLWLRHVPGLERAAVRLLRDLLTRPGALPEQLETLALRSMLPQASSHPAIFRIVDDVFRQALLESDGAPEVVTALQVFTRCFVQSLREDGEQRRCPLKAYFPHAPPSLTAALSRDPEESSPELWGQRVSAIAEMLEETVTTPTARSCTAAGGGGGEAGGERGEGAGGEGRGREAGGGRETGRGEGAGGEERGREEGREAGGGGRGAGREWESWFLLVHFGAWVSAAARQVLSPGAGCPRASLWLLAFYHSPPAPDTPPRRARVLAEARSLHGRLTLLAGRPALAVHELRAALSAAGDGPGPRPARQVARHLLLAFLLLAPAGREVAGEAVAEMARPKEAAREVFGLLARMAYRADSLGPEAGPLARDLLRGLAPML</sequence>
<keyword evidence="3" id="KW-1185">Reference proteome</keyword>
<evidence type="ECO:0000313" key="3">
    <source>
        <dbReference type="Proteomes" id="UP000002279"/>
    </source>
</evidence>
<dbReference type="InterPro" id="IPR000686">
    <property type="entry name" value="FANCC"/>
</dbReference>
<dbReference type="GeneTree" id="ENSGT00390000016390"/>
<dbReference type="InParanoid" id="A0A6I8NIR2"/>
<dbReference type="GO" id="GO:0034599">
    <property type="term" value="P:cellular response to oxidative stress"/>
    <property type="evidence" value="ECO:0000318"/>
    <property type="project" value="GO_Central"/>
</dbReference>
<protein>
    <recommendedName>
        <fullName evidence="4">FA complementation group C</fullName>
    </recommendedName>
</protein>
<dbReference type="GO" id="GO:0043240">
    <property type="term" value="C:Fanconi anaemia nuclear complex"/>
    <property type="evidence" value="ECO:0000318"/>
    <property type="project" value="GO_Central"/>
</dbReference>
<dbReference type="OMA" id="IQAFTRC"/>
<name>A0A6I8NIR2_ORNAN</name>
<reference evidence="2" key="2">
    <citation type="submission" date="2025-08" db="UniProtKB">
        <authorList>
            <consortium name="Ensembl"/>
        </authorList>
    </citation>
    <scope>IDENTIFICATION</scope>
    <source>
        <strain evidence="2">Glennie</strain>
    </source>
</reference>
<dbReference type="Pfam" id="PF02106">
    <property type="entry name" value="Fanconi_C"/>
    <property type="match status" value="2"/>
</dbReference>
<proteinExistence type="predicted"/>
<dbReference type="PANTHER" id="PTHR16798">
    <property type="entry name" value="FANCONI ANEMIA GROUP C PROTEIN FANCC"/>
    <property type="match status" value="1"/>
</dbReference>
<evidence type="ECO:0000256" key="1">
    <source>
        <dbReference type="SAM" id="MobiDB-lite"/>
    </source>
</evidence>
<dbReference type="AlphaFoldDB" id="A0A6I8NIR2"/>
<dbReference type="Bgee" id="ENSOANG00000040753">
    <property type="expression patterns" value="Expressed in fibroblast and 7 other cell types or tissues"/>
</dbReference>
<feature type="region of interest" description="Disordered" evidence="1">
    <location>
        <begin position="389"/>
        <end position="455"/>
    </location>
</feature>
<evidence type="ECO:0000313" key="2">
    <source>
        <dbReference type="Ensembl" id="ENSOANP00000040975.1"/>
    </source>
</evidence>
<dbReference type="GO" id="GO:0036297">
    <property type="term" value="P:interstrand cross-link repair"/>
    <property type="evidence" value="ECO:0007669"/>
    <property type="project" value="InterPro"/>
</dbReference>
<dbReference type="Ensembl" id="ENSOANT00000047480.1">
    <property type="protein sequence ID" value="ENSOANP00000040975.1"/>
    <property type="gene ID" value="ENSOANG00000040753.1"/>
</dbReference>
<accession>A0A6I8NIR2</accession>
<dbReference type="FunCoup" id="A0A6I8NIR2">
    <property type="interactions" value="2096"/>
</dbReference>
<dbReference type="PRINTS" id="PR00494">
    <property type="entry name" value="FANCONICGENE"/>
</dbReference>
<feature type="compositionally biased region" description="Basic and acidic residues" evidence="1">
    <location>
        <begin position="407"/>
        <end position="447"/>
    </location>
</feature>
<evidence type="ECO:0008006" key="4">
    <source>
        <dbReference type="Google" id="ProtNLM"/>
    </source>
</evidence>
<reference evidence="2 3" key="1">
    <citation type="journal article" date="2008" name="Nature">
        <title>Genome analysis of the platypus reveals unique signatures of evolution.</title>
        <authorList>
            <person name="Warren W.C."/>
            <person name="Hillier L.W."/>
            <person name="Marshall Graves J.A."/>
            <person name="Birney E."/>
            <person name="Ponting C.P."/>
            <person name="Grutzner F."/>
            <person name="Belov K."/>
            <person name="Miller W."/>
            <person name="Clarke L."/>
            <person name="Chinwalla A.T."/>
            <person name="Yang S.P."/>
            <person name="Heger A."/>
            <person name="Locke D.P."/>
            <person name="Miethke P."/>
            <person name="Waters P.D."/>
            <person name="Veyrunes F."/>
            <person name="Fulton L."/>
            <person name="Fulton B."/>
            <person name="Graves T."/>
            <person name="Wallis J."/>
            <person name="Puente X.S."/>
            <person name="Lopez-Otin C."/>
            <person name="Ordonez G.R."/>
            <person name="Eichler E.E."/>
            <person name="Chen L."/>
            <person name="Cheng Z."/>
            <person name="Deakin J.E."/>
            <person name="Alsop A."/>
            <person name="Thompson K."/>
            <person name="Kirby P."/>
            <person name="Papenfuss A.T."/>
            <person name="Wakefield M.J."/>
            <person name="Olender T."/>
            <person name="Lancet D."/>
            <person name="Huttley G.A."/>
            <person name="Smit A.F."/>
            <person name="Pask A."/>
            <person name="Temple-Smith P."/>
            <person name="Batzer M.A."/>
            <person name="Walker J.A."/>
            <person name="Konkel M.K."/>
            <person name="Harris R.S."/>
            <person name="Whittington C.M."/>
            <person name="Wong E.S."/>
            <person name="Gemmell N.J."/>
            <person name="Buschiazzo E."/>
            <person name="Vargas Jentzsch I.M."/>
            <person name="Merkel A."/>
            <person name="Schmitz J."/>
            <person name="Zemann A."/>
            <person name="Churakov G."/>
            <person name="Kriegs J.O."/>
            <person name="Brosius J."/>
            <person name="Murchison E.P."/>
            <person name="Sachidanandam R."/>
            <person name="Smith C."/>
            <person name="Hannon G.J."/>
            <person name="Tsend-Ayush E."/>
            <person name="McMillan D."/>
            <person name="Attenborough R."/>
            <person name="Rens W."/>
            <person name="Ferguson-Smith M."/>
            <person name="Lefevre C.M."/>
            <person name="Sharp J.A."/>
            <person name="Nicholas K.R."/>
            <person name="Ray D.A."/>
            <person name="Kube M."/>
            <person name="Reinhardt R."/>
            <person name="Pringle T.H."/>
            <person name="Taylor J."/>
            <person name="Jones R.C."/>
            <person name="Nixon B."/>
            <person name="Dacheux J.L."/>
            <person name="Niwa H."/>
            <person name="Sekita Y."/>
            <person name="Huang X."/>
            <person name="Stark A."/>
            <person name="Kheradpour P."/>
            <person name="Kellis M."/>
            <person name="Flicek P."/>
            <person name="Chen Y."/>
            <person name="Webber C."/>
            <person name="Hardison R."/>
            <person name="Nelson J."/>
            <person name="Hallsworth-Pepin K."/>
            <person name="Delehaunty K."/>
            <person name="Markovic C."/>
            <person name="Minx P."/>
            <person name="Feng Y."/>
            <person name="Kremitzki C."/>
            <person name="Mitreva M."/>
            <person name="Glasscock J."/>
            <person name="Wylie T."/>
            <person name="Wohldmann P."/>
            <person name="Thiru P."/>
            <person name="Nhan M.N."/>
            <person name="Pohl C.S."/>
            <person name="Smith S.M."/>
            <person name="Hou S."/>
            <person name="Nefedov M."/>
            <person name="de Jong P.J."/>
            <person name="Renfree M.B."/>
            <person name="Mardis E.R."/>
            <person name="Wilson R.K."/>
        </authorList>
    </citation>
    <scope>NUCLEOTIDE SEQUENCE [LARGE SCALE GENOMIC DNA]</scope>
    <source>
        <strain evidence="2 3">Glennie</strain>
    </source>
</reference>